<feature type="compositionally biased region" description="Polar residues" evidence="1">
    <location>
        <begin position="400"/>
        <end position="413"/>
    </location>
</feature>
<dbReference type="SUPFAM" id="SSF54928">
    <property type="entry name" value="RNA-binding domain, RBD"/>
    <property type="match status" value="1"/>
</dbReference>
<feature type="region of interest" description="Disordered" evidence="1">
    <location>
        <begin position="505"/>
        <end position="606"/>
    </location>
</feature>
<name>A0A8J9UDS9_9NEOP</name>
<evidence type="ECO:0000256" key="1">
    <source>
        <dbReference type="SAM" id="MobiDB-lite"/>
    </source>
</evidence>
<feature type="compositionally biased region" description="Acidic residues" evidence="1">
    <location>
        <begin position="788"/>
        <end position="827"/>
    </location>
</feature>
<feature type="compositionally biased region" description="Polar residues" evidence="1">
    <location>
        <begin position="374"/>
        <end position="390"/>
    </location>
</feature>
<feature type="compositionally biased region" description="Polar residues" evidence="1">
    <location>
        <begin position="564"/>
        <end position="587"/>
    </location>
</feature>
<feature type="compositionally biased region" description="Basic and acidic residues" evidence="1">
    <location>
        <begin position="914"/>
        <end position="937"/>
    </location>
</feature>
<gene>
    <name evidence="2" type="ORF">BINO364_LOCUS5002</name>
</gene>
<protein>
    <recommendedName>
        <fullName evidence="4">RRM domain-containing protein</fullName>
    </recommendedName>
</protein>
<evidence type="ECO:0008006" key="4">
    <source>
        <dbReference type="Google" id="ProtNLM"/>
    </source>
</evidence>
<feature type="compositionally biased region" description="Polar residues" evidence="1">
    <location>
        <begin position="510"/>
        <end position="519"/>
    </location>
</feature>
<dbReference type="InterPro" id="IPR035979">
    <property type="entry name" value="RBD_domain_sf"/>
</dbReference>
<feature type="region of interest" description="Disordered" evidence="1">
    <location>
        <begin position="776"/>
        <end position="849"/>
    </location>
</feature>
<proteinExistence type="predicted"/>
<evidence type="ECO:0000313" key="3">
    <source>
        <dbReference type="Proteomes" id="UP000838878"/>
    </source>
</evidence>
<accession>A0A8J9UDS9</accession>
<feature type="compositionally biased region" description="Basic and acidic residues" evidence="1">
    <location>
        <begin position="197"/>
        <end position="226"/>
    </location>
</feature>
<feature type="region of interest" description="Disordered" evidence="1">
    <location>
        <begin position="173"/>
        <end position="413"/>
    </location>
</feature>
<feature type="compositionally biased region" description="Basic and acidic residues" evidence="1">
    <location>
        <begin position="865"/>
        <end position="881"/>
    </location>
</feature>
<feature type="compositionally biased region" description="Polar residues" evidence="1">
    <location>
        <begin position="346"/>
        <end position="356"/>
    </location>
</feature>
<feature type="compositionally biased region" description="Basic and acidic residues" evidence="1">
    <location>
        <begin position="312"/>
        <end position="327"/>
    </location>
</feature>
<organism evidence="2 3">
    <name type="scientific">Brenthis ino</name>
    <name type="common">lesser marbled fritillary</name>
    <dbReference type="NCBI Taxonomy" id="405034"/>
    <lineage>
        <taxon>Eukaryota</taxon>
        <taxon>Metazoa</taxon>
        <taxon>Ecdysozoa</taxon>
        <taxon>Arthropoda</taxon>
        <taxon>Hexapoda</taxon>
        <taxon>Insecta</taxon>
        <taxon>Pterygota</taxon>
        <taxon>Neoptera</taxon>
        <taxon>Endopterygota</taxon>
        <taxon>Lepidoptera</taxon>
        <taxon>Glossata</taxon>
        <taxon>Ditrysia</taxon>
        <taxon>Papilionoidea</taxon>
        <taxon>Nymphalidae</taxon>
        <taxon>Heliconiinae</taxon>
        <taxon>Argynnini</taxon>
        <taxon>Brenthis</taxon>
    </lineage>
</organism>
<feature type="compositionally biased region" description="Basic residues" evidence="1">
    <location>
        <begin position="549"/>
        <end position="558"/>
    </location>
</feature>
<feature type="compositionally biased region" description="Basic and acidic residues" evidence="1">
    <location>
        <begin position="828"/>
        <end position="848"/>
    </location>
</feature>
<feature type="compositionally biased region" description="Low complexity" evidence="1">
    <location>
        <begin position="333"/>
        <end position="345"/>
    </location>
</feature>
<dbReference type="GO" id="GO:0003676">
    <property type="term" value="F:nucleic acid binding"/>
    <property type="evidence" value="ECO:0007669"/>
    <property type="project" value="InterPro"/>
</dbReference>
<dbReference type="AlphaFoldDB" id="A0A8J9UDS9"/>
<feature type="compositionally biased region" description="Polar residues" evidence="1">
    <location>
        <begin position="175"/>
        <end position="196"/>
    </location>
</feature>
<dbReference type="CDD" id="cd00590">
    <property type="entry name" value="RRM_SF"/>
    <property type="match status" value="1"/>
</dbReference>
<evidence type="ECO:0000313" key="2">
    <source>
        <dbReference type="EMBL" id="CAH0718536.1"/>
    </source>
</evidence>
<dbReference type="EMBL" id="OV170233">
    <property type="protein sequence ID" value="CAH0718536.1"/>
    <property type="molecule type" value="Genomic_DNA"/>
</dbReference>
<feature type="compositionally biased region" description="Basic and acidic residues" evidence="1">
    <location>
        <begin position="233"/>
        <end position="281"/>
    </location>
</feature>
<feature type="non-terminal residue" evidence="2">
    <location>
        <position position="943"/>
    </location>
</feature>
<feature type="compositionally biased region" description="Polar residues" evidence="1">
    <location>
        <begin position="527"/>
        <end position="547"/>
    </location>
</feature>
<dbReference type="Proteomes" id="UP000838878">
    <property type="component" value="Chromosome 13"/>
</dbReference>
<feature type="region of interest" description="Disordered" evidence="1">
    <location>
        <begin position="862"/>
        <end position="943"/>
    </location>
</feature>
<dbReference type="OrthoDB" id="7430688at2759"/>
<sequence length="943" mass="108046">MLLTIHNLPPNITLAGIKQLIKDNCNISEVILDNFLNEGQGKRVTVGLADEGDAALLVRKINGMFMNGYHIFVEDIRQKKQTEQPYCPMNIPQITVPEMQNPQFEIPMNMPTLQASQLMPTAYSSMPFYMSPVQNKYITYNTSAPLVNPVQPAPFYQQSVPFENQWKEQAITYPVSGSNQTPEVDTRQYSPRPQETNWRDRSPSGINEGHDRRDRESFDRSRDKNSRWNVHNNEQRSSQRSEYRRDDDNTKGNRNSRAERSPPRDRYENRDGRDGKFDNRRGPNRGEQNRERFDNQNFDHRRPNRDVGQNNQDHKQKRDFGSKRSYAEHSQANTSTYSNNPNNSTFTQTKSSNFQSEFKRNESDTNYHGPPNKISRQVDNKSLGSTNSPGKMNPPVETFPQKTQSGPNPKNSLQAKLNRHKTWIGMACSQLATAITKNAGGGFIPYYGEFNKQLKRCIVSRIEVILHDHITSSFDEVIIAYRSKFTVDDDPGFFQAVMQKHKRDLKLSDQPYTGNNEGNIQGKKPKASSSSTNNKDGFGTNQNQQGFSRPKKGPKPKAAKGQANFKQQESNKNATRPNFKNIQNPQLDISKPSDLSQRLPKYPKGDKQIYKDQKKLEKLEVTKEVYTLEPVLKKALDEEMKLFCDEFIAACMEPSKKEDENYLRLKIKDVVLPKFKQIVELHLTKRLLNISNNLVIRIFSHPKMPKRDVLDEFLKQYDVASLKKSDKKRLYLATCANYKTYDDLLHLAKATVGDNIMLHFKPLNLTPKISKNANKMQRRAYSQPENNMDIEDVEGGDDQGDEYGDPDDNEDDVDDDTKFDDNIYPDDNDIHSDDVQEKSDDTKPRLDDSDVVLLETKNEVVVIEDNDKSPNKISDDVKNNEPTDGPNLNKDDDVNKNIATVDDQENKASSVENNDEKNSDQVEKFDEGVVDEVHVGDDDLEDF</sequence>
<feature type="compositionally biased region" description="Basic and acidic residues" evidence="1">
    <location>
        <begin position="287"/>
        <end position="305"/>
    </location>
</feature>
<keyword evidence="3" id="KW-1185">Reference proteome</keyword>
<reference evidence="2" key="1">
    <citation type="submission" date="2021-12" db="EMBL/GenBank/DDBJ databases">
        <authorList>
            <person name="Martin H S."/>
        </authorList>
    </citation>
    <scope>NUCLEOTIDE SEQUENCE</scope>
</reference>